<feature type="region of interest" description="Disordered" evidence="1">
    <location>
        <begin position="289"/>
        <end position="316"/>
    </location>
</feature>
<protein>
    <submittedName>
        <fullName evidence="2">Uncharacterized protein</fullName>
    </submittedName>
</protein>
<evidence type="ECO:0000256" key="1">
    <source>
        <dbReference type="SAM" id="MobiDB-lite"/>
    </source>
</evidence>
<sequence>MGSKPKKESGGSKGGGMSPGQSMAMAGNTGLASITEADANKLQNAIRNVNQATGGDQGSSFKDIGQKIGEIGSKYRRPADVANFVKDMSTVSDAINKGATIFQTPDGIQRVNFVGTGIKDDQGRTILSKQIPNLNATAPSLGQAGGDIARAVTGFNSLQYTDPSSNVPQMVRTRGLADLIASAAIPGSTVFKVGQDLFSRFFPTQDEEEDEVVSPNNPGGLFVPPGNLVPEEIEIKDLASLLPNAPGGQPVPSMPNAPGGIFENLSIGPQPGEEGAPSRLSELQEPNILMIPNQPGGRGDDNNTTTTTTTDDDTDDTSAQELAIRKNLELAGFTQQQIDSIVDGLGFQMGGLVPPDKGPMSQGVGSLFQER</sequence>
<accession>A0A218MMJ3</accession>
<name>A0A218MMJ3_9VIRU</name>
<feature type="compositionally biased region" description="Basic and acidic residues" evidence="1">
    <location>
        <begin position="1"/>
        <end position="10"/>
    </location>
</feature>
<proteinExistence type="predicted"/>
<reference evidence="2" key="2">
    <citation type="journal article" date="2017" name="Nat. Commun.">
        <title>Single-virus genomics reveals hidden cosmopolitan and abundant viruses.</title>
        <authorList>
            <person name="Martinez-Hernandez F."/>
            <person name="Fornas O."/>
            <person name="Lluesma Gomez M."/>
            <person name="Bolduc B."/>
            <person name="de la Cruz Pena M.J."/>
            <person name="Martinez J.M."/>
            <person name="Anton J."/>
            <person name="Gasol J.M."/>
            <person name="Rosselli R."/>
            <person name="Rodriguez-Valera F."/>
            <person name="Sullivan M.B."/>
            <person name="Acinas S.G."/>
            <person name="Martinez-Garcia M."/>
        </authorList>
    </citation>
    <scope>NUCLEOTIDE SEQUENCE</scope>
</reference>
<feature type="region of interest" description="Disordered" evidence="1">
    <location>
        <begin position="352"/>
        <end position="371"/>
    </location>
</feature>
<feature type="region of interest" description="Disordered" evidence="1">
    <location>
        <begin position="1"/>
        <end position="31"/>
    </location>
</feature>
<reference evidence="2" key="1">
    <citation type="submission" date="2016-10" db="EMBL/GenBank/DDBJ databases">
        <authorList>
            <person name="Varghese N."/>
        </authorList>
    </citation>
    <scope>NUCLEOTIDE SEQUENCE</scope>
</reference>
<organism evidence="2">
    <name type="scientific">uncultured virus</name>
    <dbReference type="NCBI Taxonomy" id="340016"/>
    <lineage>
        <taxon>Viruses</taxon>
        <taxon>environmental samples</taxon>
    </lineage>
</organism>
<dbReference type="EMBL" id="KY052838">
    <property type="protein sequence ID" value="ASF00489.1"/>
    <property type="molecule type" value="Genomic_DNA"/>
</dbReference>
<evidence type="ECO:0000313" key="2">
    <source>
        <dbReference type="EMBL" id="ASF00489.1"/>
    </source>
</evidence>